<proteinExistence type="predicted"/>
<dbReference type="EMBL" id="NIHS01000077">
    <property type="protein sequence ID" value="PLT67778.1"/>
    <property type="molecule type" value="Genomic_DNA"/>
</dbReference>
<evidence type="ECO:0000313" key="2">
    <source>
        <dbReference type="Proteomes" id="UP000234891"/>
    </source>
</evidence>
<reference evidence="1 2" key="1">
    <citation type="journal article" date="2017" name="Genome Med.">
        <title>A novel Ruminococcus gnavus clade enriched in inflammatory bowel disease patients.</title>
        <authorList>
            <person name="Hall A.B."/>
            <person name="Yassour M."/>
            <person name="Sauk J."/>
            <person name="Garner A."/>
            <person name="Jiang X."/>
            <person name="Arthur T."/>
            <person name="Lagoudas G.K."/>
            <person name="Vatanen T."/>
            <person name="Fornelos N."/>
            <person name="Wilson R."/>
            <person name="Bertha M."/>
            <person name="Cohen M."/>
            <person name="Garber J."/>
            <person name="Khalili H."/>
            <person name="Gevers D."/>
            <person name="Ananthakrishnan A.N."/>
            <person name="Kugathasan S."/>
            <person name="Lander E.S."/>
            <person name="Blainey P."/>
            <person name="Vlamakis H."/>
            <person name="Xavier R.J."/>
            <person name="Huttenhower C."/>
        </authorList>
    </citation>
    <scope>NUCLEOTIDE SEQUENCE [LARGE SCALE GENOMIC DNA]</scope>
    <source>
        <strain evidence="1 2">RJX1124</strain>
    </source>
</reference>
<dbReference type="Proteomes" id="UP000234891">
    <property type="component" value="Unassembled WGS sequence"/>
</dbReference>
<sequence>MGKKRKRTGGNKVKIGLVDCDSHNFPNLPLMKLSAYHKKAGDCVSFARMEESYDRLYVSKIFTESPEPVLPVCGQVIRGGRTLVLCQEKVQIKCNQFSLF</sequence>
<dbReference type="AlphaFoldDB" id="A0A2N5NY50"/>
<organism evidence="1 2">
    <name type="scientific">Mediterraneibacter gnavus</name>
    <name type="common">Ruminococcus gnavus</name>
    <dbReference type="NCBI Taxonomy" id="33038"/>
    <lineage>
        <taxon>Bacteria</taxon>
        <taxon>Bacillati</taxon>
        <taxon>Bacillota</taxon>
        <taxon>Clostridia</taxon>
        <taxon>Lachnospirales</taxon>
        <taxon>Lachnospiraceae</taxon>
        <taxon>Mediterraneibacter</taxon>
    </lineage>
</organism>
<protein>
    <submittedName>
        <fullName evidence="1">Uncharacterized protein</fullName>
    </submittedName>
</protein>
<name>A0A2N5NY50_MEDGN</name>
<evidence type="ECO:0000313" key="1">
    <source>
        <dbReference type="EMBL" id="PLT67778.1"/>
    </source>
</evidence>
<comment type="caution">
    <text evidence="1">The sequence shown here is derived from an EMBL/GenBank/DDBJ whole genome shotgun (WGS) entry which is preliminary data.</text>
</comment>
<accession>A0A2N5NY50</accession>
<gene>
    <name evidence="1" type="ORF">CDL26_16595</name>
</gene>